<gene>
    <name evidence="3" type="ORF">BSTOLATCC_MIC27141</name>
</gene>
<reference evidence="3" key="1">
    <citation type="submission" date="2021-09" db="EMBL/GenBank/DDBJ databases">
        <authorList>
            <consortium name="AG Swart"/>
            <person name="Singh M."/>
            <person name="Singh A."/>
            <person name="Seah K."/>
            <person name="Emmerich C."/>
        </authorList>
    </citation>
    <scope>NUCLEOTIDE SEQUENCE</scope>
    <source>
        <strain evidence="3">ATCC30299</strain>
    </source>
</reference>
<dbReference type="PANTHER" id="PTHR21529">
    <property type="entry name" value="MAMMARY TURMOR VIRUS RECEPTOR HOMOLOG 1, 2 MTVR1, 2"/>
    <property type="match status" value="1"/>
</dbReference>
<dbReference type="InterPro" id="IPR039904">
    <property type="entry name" value="TRANK1"/>
</dbReference>
<sequence length="1375" mass="159070">MMSHQFYEQAAKCFRAADNILLESKALAYFKASQASELISAEKKRWWPAKNRNFKKECKEIEEKAKNEFISAGNEFLRISEIDEKEFMLKEAARCFASAKENERAADIYQSIGLISQAAEAYLASGHYEAAGDLFTEKFEYIRAIDAYRCGRKWDKLVHCIYKCRNNMADKERQKFIKKYVPLALENLMPQAFLTLDEDKNTIVEEKEEENEEEKEEPASEESFSLIQESHNSFTLIGNSADSFSMIKDDDEIFEVLQDIDPKDEWLISDSGSVIDSLSPTLNKDSILSDYSIIDNPHTASLNQGGKLINTKTDIFIEDQAMLKIIEYVGMFSSDVSSFLNSFKSAESLISTQKIAESWELIDLDEISPELLGIILDALEEFGMYKLCLFVCNRYQLEERLGRYVVSVAFKYSNNPLLKPSDLNKPNFIKAQSQRANLAFSAVHNVLEMINPEYLALKKDFDGKNLGIESFRGLLLLGYWKKTVYIMDRENSLAVTSSFMDFKNFKNIYLIFENSDFLEKINEESFAWLPFNTPSNYEEVRAAKIALDSVICSLNTLYFVTQKSTCSSIKKFPNFPEYFFYNENFWKFIHKQDDSVLMNCFRQSVGEIKDFLRGKGFKEIIDECRAWDALSFFTQLLLGSNYQPAIKSFLQKLPYEDFEEILLISSMAIKLLCFNAQVLDSRYSTLVFAMLAPLGIRQLISSPAMAAFPYFSHVLMHKNNILLQSINLSDIERVYTVDTEGQFLILPIENILKAFSKEIVTSLTSIIKERNIYPKSKKYPETASALINRYGELWMINFINSHIDGNPYKLENLSSAFLKESIEYKEYSINKKRLQRIIDLADGDRKSINFIKKQNKKEIAFLEKEIQKYKDNSVENKENLLNLIIEKCSFMPKAEVKLTKLASHALFSQAQIFMELSGKSNEPTEIVEELFMSYELCKLSGYSIYFHEMLNQRLKPTISASGEKMFKNHSFYHHAVAYLDIDSYFDQGSFESASTSILSLLNAQFFEIDIEQVIKLTEKAVICWAISLGTPIKLSKFHNKYLPKSQYTRNGDIIIKGVAQGKRPSISAELFEWTVKILSQINKSDTSIKSKSRLASKIYGFLLLIIQYGNPSILYESMTKVQLNREFELIGITNEIQEIAEIANLAALEEYQAISQSSPLKNGEIMVIHEELISEEESLQRLNNSWISETRLFAAHHEKVYILRKLKKYRKRVQRSNIQQQILFSSLSSKVQETLSFKKDWKSKNFLKIISIIEEFQAEINDCIYKASLKKPLDFHYLLKQMNWLLTVFSSIINCITSQDIDCSETIKNSIQEIEAAIKRMNLWKNVIILQNKEIEIKHQKKWNFKWRQEIMNKRKKGIKRQEALMKKRDKLKSS</sequence>
<accession>A0AAU9J638</accession>
<dbReference type="Proteomes" id="UP001162131">
    <property type="component" value="Unassembled WGS sequence"/>
</dbReference>
<organism evidence="3 4">
    <name type="scientific">Blepharisma stoltei</name>
    <dbReference type="NCBI Taxonomy" id="1481888"/>
    <lineage>
        <taxon>Eukaryota</taxon>
        <taxon>Sar</taxon>
        <taxon>Alveolata</taxon>
        <taxon>Ciliophora</taxon>
        <taxon>Postciliodesmatophora</taxon>
        <taxon>Heterotrichea</taxon>
        <taxon>Heterotrichida</taxon>
        <taxon>Blepharismidae</taxon>
        <taxon>Blepharisma</taxon>
    </lineage>
</organism>
<dbReference type="PANTHER" id="PTHR21529:SF4">
    <property type="entry name" value="TPR AND ANKYRIN REPEAT-CONTAINING PROTEIN 1"/>
    <property type="match status" value="1"/>
</dbReference>
<protein>
    <submittedName>
        <fullName evidence="3">Uncharacterized protein</fullName>
    </submittedName>
</protein>
<comment type="caution">
    <text evidence="3">The sequence shown here is derived from an EMBL/GenBank/DDBJ whole genome shotgun (WGS) entry which is preliminary data.</text>
</comment>
<evidence type="ECO:0000313" key="4">
    <source>
        <dbReference type="Proteomes" id="UP001162131"/>
    </source>
</evidence>
<evidence type="ECO:0000313" key="3">
    <source>
        <dbReference type="EMBL" id="CAG9320670.1"/>
    </source>
</evidence>
<proteinExistence type="predicted"/>
<feature type="compositionally biased region" description="Acidic residues" evidence="2">
    <location>
        <begin position="206"/>
        <end position="220"/>
    </location>
</feature>
<evidence type="ECO:0000256" key="2">
    <source>
        <dbReference type="SAM" id="MobiDB-lite"/>
    </source>
</evidence>
<name>A0AAU9J638_9CILI</name>
<keyword evidence="4" id="KW-1185">Reference proteome</keyword>
<feature type="region of interest" description="Disordered" evidence="2">
    <location>
        <begin position="205"/>
        <end position="224"/>
    </location>
</feature>
<dbReference type="EMBL" id="CAJZBQ010000026">
    <property type="protein sequence ID" value="CAG9320670.1"/>
    <property type="molecule type" value="Genomic_DNA"/>
</dbReference>
<feature type="coiled-coil region" evidence="1">
    <location>
        <begin position="852"/>
        <end position="879"/>
    </location>
</feature>
<evidence type="ECO:0000256" key="1">
    <source>
        <dbReference type="SAM" id="Coils"/>
    </source>
</evidence>
<keyword evidence="1" id="KW-0175">Coiled coil</keyword>